<evidence type="ECO:0000313" key="13">
    <source>
        <dbReference type="Proteomes" id="UP001146793"/>
    </source>
</evidence>
<dbReference type="InterPro" id="IPR009038">
    <property type="entry name" value="GOLD_dom"/>
</dbReference>
<evidence type="ECO:0000256" key="5">
    <source>
        <dbReference type="ARBA" id="ARBA00022989"/>
    </source>
</evidence>
<evidence type="ECO:0000256" key="7">
    <source>
        <dbReference type="ARBA" id="ARBA00037847"/>
    </source>
</evidence>
<proteinExistence type="inferred from homology"/>
<evidence type="ECO:0000256" key="6">
    <source>
        <dbReference type="ARBA" id="ARBA00023136"/>
    </source>
</evidence>
<feature type="chain" id="PRO_5043698150" evidence="10">
    <location>
        <begin position="23"/>
        <end position="219"/>
    </location>
</feature>
<protein>
    <submittedName>
        <fullName evidence="12">Opossum isoform a</fullName>
    </submittedName>
</protein>
<feature type="signal peptide" evidence="10">
    <location>
        <begin position="1"/>
        <end position="22"/>
    </location>
</feature>
<keyword evidence="5 9" id="KW-1133">Transmembrane helix</keyword>
<evidence type="ECO:0000256" key="2">
    <source>
        <dbReference type="ARBA" id="ARBA00007104"/>
    </source>
</evidence>
<evidence type="ECO:0000256" key="3">
    <source>
        <dbReference type="ARBA" id="ARBA00022692"/>
    </source>
</evidence>
<name>A0AAV7ZKN8_9EUKA</name>
<reference evidence="12" key="1">
    <citation type="submission" date="2022-08" db="EMBL/GenBank/DDBJ databases">
        <title>Novel sulphate-reducing endosymbionts in the free-living metamonad Anaeramoeba.</title>
        <authorList>
            <person name="Jerlstrom-Hultqvist J."/>
            <person name="Cepicka I."/>
            <person name="Gallot-Lavallee L."/>
            <person name="Salas-Leiva D."/>
            <person name="Curtis B.A."/>
            <person name="Zahonova K."/>
            <person name="Pipaliya S."/>
            <person name="Dacks J."/>
            <person name="Roger A.J."/>
        </authorList>
    </citation>
    <scope>NUCLEOTIDE SEQUENCE</scope>
    <source>
        <strain evidence="12">Busselton2</strain>
    </source>
</reference>
<organism evidence="12 13">
    <name type="scientific">Anaeramoeba flamelloides</name>
    <dbReference type="NCBI Taxonomy" id="1746091"/>
    <lineage>
        <taxon>Eukaryota</taxon>
        <taxon>Metamonada</taxon>
        <taxon>Anaeramoebidae</taxon>
        <taxon>Anaeramoeba</taxon>
    </lineage>
</organism>
<evidence type="ECO:0000256" key="4">
    <source>
        <dbReference type="ARBA" id="ARBA00022729"/>
    </source>
</evidence>
<comment type="similarity">
    <text evidence="2 8">Belongs to the EMP24/GP25L family.</text>
</comment>
<dbReference type="EMBL" id="JANTQA010000029">
    <property type="protein sequence ID" value="KAJ3441754.1"/>
    <property type="molecule type" value="Genomic_DNA"/>
</dbReference>
<sequence length="219" mass="25100">MNLQQLSFVLLLCLIFTINVNAISFTIEPHKSVCFYETLQTKSKVHTDFQVLKGGKLDISFSTRDPRGRQIYSLKQKTTGNNNFMSKIAGEYSFCFDNTFSTVSTKEVNFNFQSHSKRSFAMFYKRKGGDGTNDSQQEPSTQKEIGKLTGTLETLSENIDEVRELQMYLKAREIAHRNTTESTNSRILWWSLIATFLIVAASLAQITYLRNIFAKTRRV</sequence>
<dbReference type="InterPro" id="IPR036598">
    <property type="entry name" value="GOLD_dom_sf"/>
</dbReference>
<dbReference type="PANTHER" id="PTHR22811">
    <property type="entry name" value="TRANSMEMBRANE EMP24 DOMAIN-CONTAINING PROTEIN"/>
    <property type="match status" value="1"/>
</dbReference>
<evidence type="ECO:0000259" key="11">
    <source>
        <dbReference type="PROSITE" id="PS50866"/>
    </source>
</evidence>
<evidence type="ECO:0000256" key="10">
    <source>
        <dbReference type="SAM" id="SignalP"/>
    </source>
</evidence>
<dbReference type="PROSITE" id="PS50866">
    <property type="entry name" value="GOLD"/>
    <property type="match status" value="1"/>
</dbReference>
<dbReference type="SUPFAM" id="SSF101576">
    <property type="entry name" value="Supernatant protein factor (SPF), C-terminal domain"/>
    <property type="match status" value="1"/>
</dbReference>
<keyword evidence="6 9" id="KW-0472">Membrane</keyword>
<evidence type="ECO:0000256" key="8">
    <source>
        <dbReference type="RuleBase" id="RU003827"/>
    </source>
</evidence>
<dbReference type="GO" id="GO:0012505">
    <property type="term" value="C:endomembrane system"/>
    <property type="evidence" value="ECO:0007669"/>
    <property type="project" value="UniProtKB-SubCell"/>
</dbReference>
<accession>A0AAV7ZKN8</accession>
<dbReference type="GO" id="GO:0016020">
    <property type="term" value="C:membrane"/>
    <property type="evidence" value="ECO:0007669"/>
    <property type="project" value="UniProtKB-SubCell"/>
</dbReference>
<dbReference type="AlphaFoldDB" id="A0AAV7ZKN8"/>
<feature type="transmembrane region" description="Helical" evidence="9">
    <location>
        <begin position="187"/>
        <end position="209"/>
    </location>
</feature>
<comment type="subcellular location">
    <subcellularLocation>
        <location evidence="7">Endomembrane system</location>
        <topology evidence="7">Single-pass membrane protein</topology>
    </subcellularLocation>
    <subcellularLocation>
        <location evidence="1 8">Membrane</location>
        <topology evidence="1 8">Single-pass type I membrane protein</topology>
    </subcellularLocation>
</comment>
<dbReference type="SMART" id="SM01190">
    <property type="entry name" value="EMP24_GP25L"/>
    <property type="match status" value="1"/>
</dbReference>
<dbReference type="Pfam" id="PF01105">
    <property type="entry name" value="EMP24_GP25L"/>
    <property type="match status" value="1"/>
</dbReference>
<dbReference type="Proteomes" id="UP001146793">
    <property type="component" value="Unassembled WGS sequence"/>
</dbReference>
<keyword evidence="4 10" id="KW-0732">Signal</keyword>
<evidence type="ECO:0000313" key="12">
    <source>
        <dbReference type="EMBL" id="KAJ3441754.1"/>
    </source>
</evidence>
<feature type="domain" description="GOLD" evidence="11">
    <location>
        <begin position="32"/>
        <end position="114"/>
    </location>
</feature>
<gene>
    <name evidence="12" type="ORF">M0812_13768</name>
</gene>
<evidence type="ECO:0000256" key="1">
    <source>
        <dbReference type="ARBA" id="ARBA00004479"/>
    </source>
</evidence>
<keyword evidence="3 8" id="KW-0812">Transmembrane</keyword>
<evidence type="ECO:0000256" key="9">
    <source>
        <dbReference type="SAM" id="Phobius"/>
    </source>
</evidence>
<comment type="caution">
    <text evidence="12">The sequence shown here is derived from an EMBL/GenBank/DDBJ whole genome shotgun (WGS) entry which is preliminary data.</text>
</comment>
<dbReference type="InterPro" id="IPR015720">
    <property type="entry name" value="Emp24-like"/>
</dbReference>